<name>A0AB39I5Q6_9PSED</name>
<dbReference type="SUPFAM" id="SSF55909">
    <property type="entry name" value="Pentein"/>
    <property type="match status" value="1"/>
</dbReference>
<sequence>MVQLNIDTIAAGGGGIHCVTHQLPHV</sequence>
<proteinExistence type="predicted"/>
<gene>
    <name evidence="1" type="ORF">AB4Y39_17345</name>
</gene>
<organism evidence="1">
    <name type="scientific">Pseudomonas sp. Hg7Tf</name>
    <dbReference type="NCBI Taxonomy" id="3236988"/>
    <lineage>
        <taxon>Bacteria</taxon>
        <taxon>Pseudomonadati</taxon>
        <taxon>Pseudomonadota</taxon>
        <taxon>Gammaproteobacteria</taxon>
        <taxon>Pseudomonadales</taxon>
        <taxon>Pseudomonadaceae</taxon>
        <taxon>Pseudomonas</taxon>
    </lineage>
</organism>
<dbReference type="Gene3D" id="3.75.10.10">
    <property type="entry name" value="L-arginine/glycine Amidinotransferase, Chain A"/>
    <property type="match status" value="1"/>
</dbReference>
<accession>A0AB39I5Q6</accession>
<evidence type="ECO:0000313" key="1">
    <source>
        <dbReference type="EMBL" id="XDK39662.1"/>
    </source>
</evidence>
<reference evidence="1" key="1">
    <citation type="submission" date="2024-07" db="EMBL/GenBank/DDBJ databases">
        <title>Identification and characteristics of a novel species of coltsfoot's symbiotic bacteria.</title>
        <authorList>
            <person name="Juszczyk A."/>
            <person name="Jasielczuk I."/>
            <person name="Gurgul A."/>
            <person name="Rogala M."/>
            <person name="Kowalczyk A."/>
            <person name="Szmatola T."/>
            <person name="Kosecka-Strojek M."/>
            <person name="Arent Z."/>
            <person name="Latowski D."/>
        </authorList>
    </citation>
    <scope>NUCLEOTIDE SEQUENCE</scope>
    <source>
        <strain evidence="1">Hg7Tf</strain>
    </source>
</reference>
<protein>
    <submittedName>
        <fullName evidence="1">Agmatine deiminase family protein</fullName>
    </submittedName>
</protein>
<dbReference type="AlphaFoldDB" id="A0AB39I5Q6"/>
<dbReference type="RefSeq" id="WP_231353490.1">
    <property type="nucleotide sequence ID" value="NZ_CP162607.1"/>
</dbReference>
<dbReference type="EMBL" id="CP162607">
    <property type="protein sequence ID" value="XDK39662.1"/>
    <property type="molecule type" value="Genomic_DNA"/>
</dbReference>